<dbReference type="EMBL" id="DSRU01000077">
    <property type="protein sequence ID" value="HFM97392.1"/>
    <property type="molecule type" value="Genomic_DNA"/>
</dbReference>
<name>A0A7C3PBP5_9CYAN</name>
<dbReference type="GO" id="GO:0015031">
    <property type="term" value="P:protein transport"/>
    <property type="evidence" value="ECO:0007669"/>
    <property type="project" value="UniProtKB-KW"/>
</dbReference>
<evidence type="ECO:0000256" key="8">
    <source>
        <dbReference type="SAM" id="Phobius"/>
    </source>
</evidence>
<keyword evidence="7" id="KW-0653">Protein transport</keyword>
<protein>
    <submittedName>
        <fullName evidence="9">Biopolymer transporter ExbD</fullName>
    </submittedName>
</protein>
<organism evidence="9">
    <name type="scientific">Oscillatoriales cyanobacterium SpSt-418</name>
    <dbReference type="NCBI Taxonomy" id="2282169"/>
    <lineage>
        <taxon>Bacteria</taxon>
        <taxon>Bacillati</taxon>
        <taxon>Cyanobacteriota</taxon>
        <taxon>Cyanophyceae</taxon>
        <taxon>Oscillatoriophycideae</taxon>
        <taxon>Oscillatoriales</taxon>
    </lineage>
</organism>
<dbReference type="Gene3D" id="3.30.420.270">
    <property type="match status" value="1"/>
</dbReference>
<comment type="similarity">
    <text evidence="2 7">Belongs to the ExbD/TolR family.</text>
</comment>
<sequence length="136" mass="14992">MPRRRVIEEPDIPAQINIAPMIDVIFSILAFFIMSTLFLTRLEGLSVNLPKAQTSTSQKTSRATLTINQQGAISLNREPVAIPNLEAALRQQKQPGQELTVVLNADGAVKHEQVISVMDVIRKVPGTRLAIATRRP</sequence>
<keyword evidence="3" id="KW-1003">Cell membrane</keyword>
<evidence type="ECO:0000256" key="7">
    <source>
        <dbReference type="RuleBase" id="RU003879"/>
    </source>
</evidence>
<evidence type="ECO:0000256" key="3">
    <source>
        <dbReference type="ARBA" id="ARBA00022475"/>
    </source>
</evidence>
<dbReference type="GO" id="GO:0022857">
    <property type="term" value="F:transmembrane transporter activity"/>
    <property type="evidence" value="ECO:0007669"/>
    <property type="project" value="InterPro"/>
</dbReference>
<keyword evidence="4 7" id="KW-0812">Transmembrane</keyword>
<accession>A0A7C3PBP5</accession>
<keyword evidence="7" id="KW-0813">Transport</keyword>
<dbReference type="GO" id="GO:0005886">
    <property type="term" value="C:plasma membrane"/>
    <property type="evidence" value="ECO:0007669"/>
    <property type="project" value="UniProtKB-SubCell"/>
</dbReference>
<proteinExistence type="inferred from homology"/>
<gene>
    <name evidence="9" type="ORF">ENR64_06420</name>
</gene>
<keyword evidence="6 8" id="KW-0472">Membrane</keyword>
<evidence type="ECO:0000256" key="5">
    <source>
        <dbReference type="ARBA" id="ARBA00022989"/>
    </source>
</evidence>
<evidence type="ECO:0000256" key="1">
    <source>
        <dbReference type="ARBA" id="ARBA00004162"/>
    </source>
</evidence>
<dbReference type="Pfam" id="PF02472">
    <property type="entry name" value="ExbD"/>
    <property type="match status" value="1"/>
</dbReference>
<dbReference type="InterPro" id="IPR003400">
    <property type="entry name" value="ExbD"/>
</dbReference>
<dbReference type="PANTHER" id="PTHR30558:SF3">
    <property type="entry name" value="BIOPOLYMER TRANSPORT PROTEIN EXBD-RELATED"/>
    <property type="match status" value="1"/>
</dbReference>
<feature type="transmembrane region" description="Helical" evidence="8">
    <location>
        <begin position="21"/>
        <end position="39"/>
    </location>
</feature>
<evidence type="ECO:0000313" key="9">
    <source>
        <dbReference type="EMBL" id="HFM97392.1"/>
    </source>
</evidence>
<evidence type="ECO:0000256" key="6">
    <source>
        <dbReference type="ARBA" id="ARBA00023136"/>
    </source>
</evidence>
<evidence type="ECO:0000256" key="4">
    <source>
        <dbReference type="ARBA" id="ARBA00022692"/>
    </source>
</evidence>
<evidence type="ECO:0000256" key="2">
    <source>
        <dbReference type="ARBA" id="ARBA00005811"/>
    </source>
</evidence>
<comment type="caution">
    <text evidence="9">The sequence shown here is derived from an EMBL/GenBank/DDBJ whole genome shotgun (WGS) entry which is preliminary data.</text>
</comment>
<dbReference type="PANTHER" id="PTHR30558">
    <property type="entry name" value="EXBD MEMBRANE COMPONENT OF PMF-DRIVEN MACROMOLECULE IMPORT SYSTEM"/>
    <property type="match status" value="1"/>
</dbReference>
<reference evidence="9" key="1">
    <citation type="journal article" date="2020" name="mSystems">
        <title>Genome- and Community-Level Interaction Insights into Carbon Utilization and Element Cycling Functions of Hydrothermarchaeota in Hydrothermal Sediment.</title>
        <authorList>
            <person name="Zhou Z."/>
            <person name="Liu Y."/>
            <person name="Xu W."/>
            <person name="Pan J."/>
            <person name="Luo Z.H."/>
            <person name="Li M."/>
        </authorList>
    </citation>
    <scope>NUCLEOTIDE SEQUENCE [LARGE SCALE GENOMIC DNA]</scope>
    <source>
        <strain evidence="9">SpSt-418</strain>
    </source>
</reference>
<comment type="subcellular location">
    <subcellularLocation>
        <location evidence="1">Cell membrane</location>
        <topology evidence="1">Single-pass membrane protein</topology>
    </subcellularLocation>
    <subcellularLocation>
        <location evidence="7">Cell membrane</location>
        <topology evidence="7">Single-pass type II membrane protein</topology>
    </subcellularLocation>
</comment>
<dbReference type="AlphaFoldDB" id="A0A7C3PBP5"/>
<keyword evidence="5 8" id="KW-1133">Transmembrane helix</keyword>